<dbReference type="InterPro" id="IPR017938">
    <property type="entry name" value="Riboflavin_synthase-like_b-brl"/>
</dbReference>
<evidence type="ECO:0000256" key="8">
    <source>
        <dbReference type="ARBA" id="ARBA00023004"/>
    </source>
</evidence>
<evidence type="ECO:0000256" key="11">
    <source>
        <dbReference type="ARBA" id="ARBA00049433"/>
    </source>
</evidence>
<dbReference type="InterPro" id="IPR000971">
    <property type="entry name" value="Globin"/>
</dbReference>
<dbReference type="CDD" id="cd06184">
    <property type="entry name" value="flavohem_like_fad_nad_binding"/>
    <property type="match status" value="1"/>
</dbReference>
<evidence type="ECO:0000256" key="10">
    <source>
        <dbReference type="ARBA" id="ARBA00048649"/>
    </source>
</evidence>
<comment type="catalytic activity">
    <reaction evidence="11">
        <text>2 nitric oxide + NADPH + 2 O2 = 2 nitrate + NADP(+) + H(+)</text>
        <dbReference type="Rhea" id="RHEA:19465"/>
        <dbReference type="ChEBI" id="CHEBI:15378"/>
        <dbReference type="ChEBI" id="CHEBI:15379"/>
        <dbReference type="ChEBI" id="CHEBI:16480"/>
        <dbReference type="ChEBI" id="CHEBI:17632"/>
        <dbReference type="ChEBI" id="CHEBI:57783"/>
        <dbReference type="ChEBI" id="CHEBI:58349"/>
        <dbReference type="EC" id="1.14.12.17"/>
    </reaction>
</comment>
<dbReference type="InterPro" id="IPR012292">
    <property type="entry name" value="Globin/Proto"/>
</dbReference>
<evidence type="ECO:0000256" key="3">
    <source>
        <dbReference type="ARBA" id="ARBA00012229"/>
    </source>
</evidence>
<dbReference type="Gene3D" id="3.40.50.80">
    <property type="entry name" value="Nucleotide-binding domain of ferredoxin-NADP reductase (FNR) module"/>
    <property type="match status" value="1"/>
</dbReference>
<protein>
    <recommendedName>
        <fullName evidence="3">nitric oxide dioxygenase</fullName>
        <ecNumber evidence="3">1.14.12.17</ecNumber>
    </recommendedName>
</protein>
<evidence type="ECO:0000256" key="4">
    <source>
        <dbReference type="ARBA" id="ARBA00022575"/>
    </source>
</evidence>
<dbReference type="GO" id="GO:0019825">
    <property type="term" value="F:oxygen binding"/>
    <property type="evidence" value="ECO:0007669"/>
    <property type="project" value="InterPro"/>
</dbReference>
<dbReference type="PANTHER" id="PTHR43396">
    <property type="entry name" value="FLAVOHEMOPROTEIN"/>
    <property type="match status" value="1"/>
</dbReference>
<keyword evidence="5 12" id="KW-0349">Heme</keyword>
<dbReference type="GO" id="GO:0008941">
    <property type="term" value="F:nitric oxide dioxygenase NAD(P)H activity"/>
    <property type="evidence" value="ECO:0007669"/>
    <property type="project" value="UniProtKB-EC"/>
</dbReference>
<dbReference type="GO" id="GO:0046210">
    <property type="term" value="P:nitric oxide catabolic process"/>
    <property type="evidence" value="ECO:0007669"/>
    <property type="project" value="TreeGrafter"/>
</dbReference>
<dbReference type="SUPFAM" id="SSF63380">
    <property type="entry name" value="Riboflavin synthase domain-like"/>
    <property type="match status" value="1"/>
</dbReference>
<dbReference type="EMBL" id="HBIN01015676">
    <property type="protein sequence ID" value="CAE0441775.1"/>
    <property type="molecule type" value="Transcribed_RNA"/>
</dbReference>
<dbReference type="SUPFAM" id="SSF46458">
    <property type="entry name" value="Globin-like"/>
    <property type="match status" value="1"/>
</dbReference>
<feature type="domain" description="Globin" evidence="13">
    <location>
        <begin position="45"/>
        <end position="186"/>
    </location>
</feature>
<evidence type="ECO:0000256" key="1">
    <source>
        <dbReference type="ARBA" id="ARBA00001970"/>
    </source>
</evidence>
<dbReference type="InterPro" id="IPR009050">
    <property type="entry name" value="Globin-like_sf"/>
</dbReference>
<dbReference type="SUPFAM" id="SSF52343">
    <property type="entry name" value="Ferredoxin reductase-like, C-terminal NADP-linked domain"/>
    <property type="match status" value="1"/>
</dbReference>
<evidence type="ECO:0000259" key="14">
    <source>
        <dbReference type="PROSITE" id="PS51384"/>
    </source>
</evidence>
<dbReference type="GO" id="GO:0071949">
    <property type="term" value="F:FAD binding"/>
    <property type="evidence" value="ECO:0007669"/>
    <property type="project" value="TreeGrafter"/>
</dbReference>
<keyword evidence="12" id="KW-0813">Transport</keyword>
<evidence type="ECO:0000256" key="12">
    <source>
        <dbReference type="RuleBase" id="RU000356"/>
    </source>
</evidence>
<evidence type="ECO:0000256" key="2">
    <source>
        <dbReference type="ARBA" id="ARBA00006401"/>
    </source>
</evidence>
<evidence type="ECO:0000313" key="15">
    <source>
        <dbReference type="EMBL" id="CAE0441775.1"/>
    </source>
</evidence>
<name>A0A7S3UZ21_9STRA</name>
<dbReference type="EC" id="1.14.12.17" evidence="3"/>
<feature type="domain" description="FAD-binding FR-type" evidence="14">
    <location>
        <begin position="200"/>
        <end position="313"/>
    </location>
</feature>
<dbReference type="Gene3D" id="1.10.490.10">
    <property type="entry name" value="Globins"/>
    <property type="match status" value="1"/>
</dbReference>
<comment type="cofactor">
    <cofactor evidence="1">
        <name>heme b</name>
        <dbReference type="ChEBI" id="CHEBI:60344"/>
    </cofactor>
</comment>
<dbReference type="GO" id="GO:0009636">
    <property type="term" value="P:response to toxic substance"/>
    <property type="evidence" value="ECO:0007669"/>
    <property type="project" value="UniProtKB-KW"/>
</dbReference>
<accession>A0A7S3UZ21</accession>
<keyword evidence="4" id="KW-0216">Detoxification</keyword>
<dbReference type="Pfam" id="PF00175">
    <property type="entry name" value="NAD_binding_1"/>
    <property type="match status" value="1"/>
</dbReference>
<comment type="similarity">
    <text evidence="12">Belongs to the globin family.</text>
</comment>
<evidence type="ECO:0000256" key="6">
    <source>
        <dbReference type="ARBA" id="ARBA00022723"/>
    </source>
</evidence>
<sequence length="447" mass="50284">MALFLKRFNFGVRATFISASRSSLPPLSSITYRSFHGTKKVESPQLSQETIDIVKATAPVIAEHGYSITRNMYGRMLKDPEVAALFNPSHQVEMKGEKAHQPWTLACSVHAYAANIDNLAALSEAVERIAQKHVSLYVLPRHYPIVAENLLWSIKHTLGDAATPEICKAWGEAVAFLADIFIKRETEIREHKRDTVGGWLGWREFVVDRKVVESSEIVSLYLKPKDEGALLDYPAGSYSAIRVEFDGIATQRNYTLSKPAGHGHDGVWRITVKRESPLFEGAPSGRVSGYIHDKVKEGDVLNMGVPCGDFVLKESNKPHVLISGGVGITPVLAMLEDLINKTTKKTIYMINTARCPEAEAMHDVLADYRRKHMNLFIKTLYDEGPDVYPKAPLSMDQLDQMIVDRDCEYYFCGPKGMMKTIYHGLRDHWNIPESQLHYEFFGPTEDL</sequence>
<dbReference type="Gene3D" id="2.40.30.10">
    <property type="entry name" value="Translation factors"/>
    <property type="match status" value="1"/>
</dbReference>
<keyword evidence="6" id="KW-0479">Metal-binding</keyword>
<dbReference type="InterPro" id="IPR008333">
    <property type="entry name" value="Cbr1-like_FAD-bd_dom"/>
</dbReference>
<dbReference type="InterPro" id="IPR039261">
    <property type="entry name" value="FNR_nucleotide-bd"/>
</dbReference>
<reference evidence="15" key="1">
    <citation type="submission" date="2021-01" db="EMBL/GenBank/DDBJ databases">
        <authorList>
            <person name="Corre E."/>
            <person name="Pelletier E."/>
            <person name="Niang G."/>
            <person name="Scheremetjew M."/>
            <person name="Finn R."/>
            <person name="Kale V."/>
            <person name="Holt S."/>
            <person name="Cochrane G."/>
            <person name="Meng A."/>
            <person name="Brown T."/>
            <person name="Cohen L."/>
        </authorList>
    </citation>
    <scope>NUCLEOTIDE SEQUENCE</scope>
    <source>
        <strain evidence="15">GSBS06</strain>
    </source>
</reference>
<comment type="catalytic activity">
    <reaction evidence="10">
        <text>2 nitric oxide + NADH + 2 O2 = 2 nitrate + NAD(+) + H(+)</text>
        <dbReference type="Rhea" id="RHEA:19469"/>
        <dbReference type="ChEBI" id="CHEBI:15378"/>
        <dbReference type="ChEBI" id="CHEBI:15379"/>
        <dbReference type="ChEBI" id="CHEBI:16480"/>
        <dbReference type="ChEBI" id="CHEBI:17632"/>
        <dbReference type="ChEBI" id="CHEBI:57540"/>
        <dbReference type="ChEBI" id="CHEBI:57945"/>
        <dbReference type="EC" id="1.14.12.17"/>
    </reaction>
</comment>
<evidence type="ECO:0000259" key="13">
    <source>
        <dbReference type="PROSITE" id="PS01033"/>
    </source>
</evidence>
<dbReference type="AlphaFoldDB" id="A0A7S3UZ21"/>
<keyword evidence="9" id="KW-0520">NAD</keyword>
<dbReference type="GO" id="GO:0071500">
    <property type="term" value="P:cellular response to nitrosative stress"/>
    <property type="evidence" value="ECO:0007669"/>
    <property type="project" value="TreeGrafter"/>
</dbReference>
<proteinExistence type="inferred from homology"/>
<dbReference type="GO" id="GO:0046872">
    <property type="term" value="F:metal ion binding"/>
    <property type="evidence" value="ECO:0007669"/>
    <property type="project" value="UniProtKB-KW"/>
</dbReference>
<dbReference type="PROSITE" id="PS01033">
    <property type="entry name" value="GLOBIN"/>
    <property type="match status" value="1"/>
</dbReference>
<evidence type="ECO:0000256" key="7">
    <source>
        <dbReference type="ARBA" id="ARBA00022857"/>
    </source>
</evidence>
<dbReference type="Pfam" id="PF00970">
    <property type="entry name" value="FAD_binding_6"/>
    <property type="match status" value="1"/>
</dbReference>
<dbReference type="InterPro" id="IPR017927">
    <property type="entry name" value="FAD-bd_FR_type"/>
</dbReference>
<gene>
    <name evidence="15" type="ORF">ASTO00021_LOCUS11897</name>
</gene>
<comment type="similarity">
    <text evidence="2">In the C-terminal section; belongs to the flavoprotein pyridine nucleotide cytochrome reductase family.</text>
</comment>
<dbReference type="GO" id="GO:0020037">
    <property type="term" value="F:heme binding"/>
    <property type="evidence" value="ECO:0007669"/>
    <property type="project" value="InterPro"/>
</dbReference>
<dbReference type="PROSITE" id="PS51384">
    <property type="entry name" value="FAD_FR"/>
    <property type="match status" value="1"/>
</dbReference>
<evidence type="ECO:0000256" key="9">
    <source>
        <dbReference type="ARBA" id="ARBA00023027"/>
    </source>
</evidence>
<keyword evidence="12" id="KW-0561">Oxygen transport</keyword>
<dbReference type="CDD" id="cd08922">
    <property type="entry name" value="FHb-globin"/>
    <property type="match status" value="1"/>
</dbReference>
<evidence type="ECO:0000256" key="5">
    <source>
        <dbReference type="ARBA" id="ARBA00022617"/>
    </source>
</evidence>
<dbReference type="GO" id="GO:0005344">
    <property type="term" value="F:oxygen carrier activity"/>
    <property type="evidence" value="ECO:0007669"/>
    <property type="project" value="UniProtKB-KW"/>
</dbReference>
<keyword evidence="7" id="KW-0521">NADP</keyword>
<dbReference type="InterPro" id="IPR001433">
    <property type="entry name" value="OxRdtase_FAD/NAD-bd"/>
</dbReference>
<keyword evidence="8" id="KW-0408">Iron</keyword>
<dbReference type="Pfam" id="PF00042">
    <property type="entry name" value="Globin"/>
    <property type="match status" value="1"/>
</dbReference>
<dbReference type="PANTHER" id="PTHR43396:SF3">
    <property type="entry name" value="FLAVOHEMOPROTEIN"/>
    <property type="match status" value="1"/>
</dbReference>
<organism evidence="15">
    <name type="scientific">Aplanochytrium stocchinoi</name>
    <dbReference type="NCBI Taxonomy" id="215587"/>
    <lineage>
        <taxon>Eukaryota</taxon>
        <taxon>Sar</taxon>
        <taxon>Stramenopiles</taxon>
        <taxon>Bigyra</taxon>
        <taxon>Labyrinthulomycetes</taxon>
        <taxon>Thraustochytrida</taxon>
        <taxon>Thraustochytriidae</taxon>
        <taxon>Aplanochytrium</taxon>
    </lineage>
</organism>